<evidence type="ECO:0000313" key="1">
    <source>
        <dbReference type="Proteomes" id="UP000887580"/>
    </source>
</evidence>
<sequence>MTLKTESTFNNAVKKLDVKSNVKLENQRLFKAEIDDESEYYAYENPDILDFDLKNRRPNAVLIPEFNFVLKPHQLHGIHFLYKACIGTLEKFRQGDLGSGAILAHCMGFGKTFESIAFISTIFVHTELREKISKVLIIVPPKLIQKWESEFKKFCHDPIINVETLIADRDKDKKKRLQIIQKWYNSSKPVVLLIGNVLFRDADKDLKTYLQNSDMVFYDEAHQGLKNCDTKTHQIFKTVVSKRRILLTGTPSPNDLMDYYNLIYLANSNVLGTAEQFDEEYKNPIKRGSYKRAKAHDIEYMERCCKELKEKVKDVVDFQSKEYDKKDFVLGVALTKPQLILYEDYLNREDPDTGNKAKRYCLADFHVFNHLITHPWLLIRDHEKIGDVKEWWSSSDLVTDADKFKIEMSHKIQVLFEIIKYCEMVGDKLLIFSHSKIAINFIEELLIHLGKSKKWFINGHSPKIPNEWGWESEKDYFKISGDVTSAQRENYRKKFAAEERARVMLITKQSDGQGVDIPAANRVVIFDIHWNPAVDEQAIFRVCREGQKKIVYVYRLFGEGTMEECIYKRQIVKASISKRIHTKAKIDNWFTQQELKDLYAFYITETPLRNAQNIKEKSLRQIVGNLPNAIASIHLQDDLLKDTKKFES</sequence>
<evidence type="ECO:0000313" key="2">
    <source>
        <dbReference type="WBParaSite" id="PS1159_v2.g15511.t1"/>
    </source>
</evidence>
<reference evidence="2" key="1">
    <citation type="submission" date="2022-11" db="UniProtKB">
        <authorList>
            <consortium name="WormBaseParasite"/>
        </authorList>
    </citation>
    <scope>IDENTIFICATION</scope>
</reference>
<organism evidence="1 2">
    <name type="scientific">Panagrolaimus sp. PS1159</name>
    <dbReference type="NCBI Taxonomy" id="55785"/>
    <lineage>
        <taxon>Eukaryota</taxon>
        <taxon>Metazoa</taxon>
        <taxon>Ecdysozoa</taxon>
        <taxon>Nematoda</taxon>
        <taxon>Chromadorea</taxon>
        <taxon>Rhabditida</taxon>
        <taxon>Tylenchina</taxon>
        <taxon>Panagrolaimomorpha</taxon>
        <taxon>Panagrolaimoidea</taxon>
        <taxon>Panagrolaimidae</taxon>
        <taxon>Panagrolaimus</taxon>
    </lineage>
</organism>
<proteinExistence type="predicted"/>
<accession>A0AC35FAN6</accession>
<dbReference type="Proteomes" id="UP000887580">
    <property type="component" value="Unplaced"/>
</dbReference>
<name>A0AC35FAN6_9BILA</name>
<dbReference type="WBParaSite" id="PS1159_v2.g15511.t1">
    <property type="protein sequence ID" value="PS1159_v2.g15511.t1"/>
    <property type="gene ID" value="PS1159_v2.g15511"/>
</dbReference>
<protein>
    <submittedName>
        <fullName evidence="2">Uncharacterized protein</fullName>
    </submittedName>
</protein>